<dbReference type="HOGENOM" id="CLU_3099100_0_0_11"/>
<dbReference type="STRING" id="656024.FsymDg_4254"/>
<evidence type="ECO:0000313" key="1">
    <source>
        <dbReference type="EMBL" id="AEH11515.1"/>
    </source>
</evidence>
<sequence>MRSFFVPDFSVSLPAGGIERVVGPDQGFDSIRLIICETGNVGPRVCPPRGP</sequence>
<reference evidence="1 2" key="1">
    <citation type="submission" date="2011-05" db="EMBL/GenBank/DDBJ databases">
        <title>Complete sequence of chromosome of Frankia symbiont of Datisca glomerata.</title>
        <authorList>
            <consortium name="US DOE Joint Genome Institute"/>
            <person name="Lucas S."/>
            <person name="Han J."/>
            <person name="Lapidus A."/>
            <person name="Cheng J.-F."/>
            <person name="Goodwin L."/>
            <person name="Pitluck S."/>
            <person name="Peters L."/>
            <person name="Mikhailova N."/>
            <person name="Chertkov O."/>
            <person name="Teshima H."/>
            <person name="Han C."/>
            <person name="Tapia R."/>
            <person name="Land M."/>
            <person name="Hauser L."/>
            <person name="Kyrpides N."/>
            <person name="Ivanova N."/>
            <person name="Pagani I."/>
            <person name="Berry A."/>
            <person name="Pawlowski K."/>
            <person name="Persson T."/>
            <person name="Vanden Heuvel B."/>
            <person name="Benson D."/>
            <person name="Woyke T."/>
        </authorList>
    </citation>
    <scope>NUCLEOTIDE SEQUENCE [LARGE SCALE GENOMIC DNA]</scope>
    <source>
        <strain evidence="2">4085684</strain>
    </source>
</reference>
<organism evidence="1 2">
    <name type="scientific">Candidatus Protofrankia datiscae</name>
    <dbReference type="NCBI Taxonomy" id="2716812"/>
    <lineage>
        <taxon>Bacteria</taxon>
        <taxon>Bacillati</taxon>
        <taxon>Actinomycetota</taxon>
        <taxon>Actinomycetes</taxon>
        <taxon>Frankiales</taxon>
        <taxon>Frankiaceae</taxon>
        <taxon>Protofrankia</taxon>
    </lineage>
</organism>
<gene>
    <name evidence="1" type="ordered locus">FsymDg_4254</name>
</gene>
<proteinExistence type="predicted"/>
<dbReference type="Proteomes" id="UP000001549">
    <property type="component" value="Chromosome"/>
</dbReference>
<dbReference type="KEGG" id="fsy:FsymDg_4254"/>
<dbReference type="EMBL" id="CP002801">
    <property type="protein sequence ID" value="AEH11515.1"/>
    <property type="molecule type" value="Genomic_DNA"/>
</dbReference>
<protein>
    <submittedName>
        <fullName evidence="1">Uncharacterized protein</fullName>
    </submittedName>
</protein>
<dbReference type="AlphaFoldDB" id="F8AXU7"/>
<evidence type="ECO:0000313" key="2">
    <source>
        <dbReference type="Proteomes" id="UP000001549"/>
    </source>
</evidence>
<name>F8AXU7_9ACTN</name>
<accession>F8AXU7</accession>
<keyword evidence="2" id="KW-1185">Reference proteome</keyword>